<proteinExistence type="predicted"/>
<sequence>MINISKYKFSLVISGLTTILKNVNNMRIFGEASEKNLYLSQLIILDTLEKLLASGRDHASETAAAGDLPFHPHVPRGPPARAELRASASAVLFSLSCNNFNAVFSRISTRLQELTVCSEDNVDVHDIELMQYINVDCSKLKRLLQETVLKFRALKKPAQLAVINSLEKAFWNWVENYPDEFTMLYQRPQADMAEAAEKLFDLVDSFAESAKRKAAVWHLQIILLILCPEITHTISKDTVEESKANKKLFLESMRKALAGQGGSKQLMESAAIACVKLCKASTYINWEDHSTIFLLVQSIVMDLKALLFNPAKPFWRGTGTQNADVELMMDCFVSCFRINPHNNQHFKSHLDWWPKIEAVYCYSGELRFMFSDTLNRVIQGAATHAPLRMTPKATELDTRSYKCLLLALVKLIHADPRLMLHSSTAELITGLVQLVPLTNTTQLSQEAMEALLVLHQPETIELWNPETPIETFWDISSQLLFLICRKLIGHQLVNGTEVLKWLREILICRNKFLLKNKECATMGGGIPICRQAQTKLEVSLYMFLWSPDTEAVLVAMSCFRHLCEEADIRSAADEVPVQNILPNYPTFSELASVSNMMGTGRSTLQKRVMALLRRVEHPTPGNIEAWEDTYAKWDQVTKQILNSPKNKADDGQQEWINMTGFLCALGGVCLQQRSTSGPATYSPPMGPMSERKHSMISMGPCDSPVSRFVDRLLALLVCGHDRVGLHVRTNVKDLLGLELSPALYPMLFNKLRNSIGKFFDTQGPVPINDTNTQFVEQTIAIMKNLLDNHTEGSSEHLGQASIETMMLNLVRYVRILGNVVHAIQIKTKLCQLVEVMMERRDDLSFCQEMKFRNKMVEYLTDWVMGTSNQAADDDIKCLTRDLDQASMEAVVSLLAGLPLQPEEGDGVELMEAKSQLFLKYFTLFMNLLNDCSEVEDEGQAVGGRKRGMSRRLASLRHCTVLAMSNLLNANVDSGLMHSIGLGYHKDLQTRATFMEVLTKILQQGTEFDTLAETVLADRFERLVELDELARVLVTLFDSRHLLYQLLWNMFSKEVELADSMQTLFRGNSLASKIMTFCFKVYGAAYLQKLLEPLLRGVITTPEHISFEVDPTRNLLQITERFFQAIIGSSSEFPPQLRSVCHCLYQVLPPPRPPAAHLSLSALTCATCHSLLNKATVKEKKENKKQRHFLRTFHLHLKHVSPSLLAHSNNPLTCPVKDLWMKCSEKLPSLCHVVSQRFPQNSIGAVGSAMFLRFVNPAIVSPYEAGILEKKPLPRIERGLKLMFFLDIASDSPPSDSVNHSLSFISDGNVLALHRLLWNNQERIGQYLSSN</sequence>
<dbReference type="InterPro" id="IPR016024">
    <property type="entry name" value="ARM-type_fold"/>
</dbReference>
<gene>
    <name evidence="4" type="ORF">F7725_020335</name>
</gene>
<evidence type="ECO:0000259" key="3">
    <source>
        <dbReference type="PROSITE" id="PS50018"/>
    </source>
</evidence>
<dbReference type="InterPro" id="IPR039360">
    <property type="entry name" value="Ras_GTPase"/>
</dbReference>
<dbReference type="SUPFAM" id="SSF48350">
    <property type="entry name" value="GTPase activation domain, GAP"/>
    <property type="match status" value="2"/>
</dbReference>
<organism evidence="4 5">
    <name type="scientific">Dissostichus mawsoni</name>
    <name type="common">Antarctic cod</name>
    <dbReference type="NCBI Taxonomy" id="36200"/>
    <lineage>
        <taxon>Eukaryota</taxon>
        <taxon>Metazoa</taxon>
        <taxon>Chordata</taxon>
        <taxon>Craniata</taxon>
        <taxon>Vertebrata</taxon>
        <taxon>Euteleostomi</taxon>
        <taxon>Actinopterygii</taxon>
        <taxon>Neopterygii</taxon>
        <taxon>Teleostei</taxon>
        <taxon>Neoteleostei</taxon>
        <taxon>Acanthomorphata</taxon>
        <taxon>Eupercaria</taxon>
        <taxon>Perciformes</taxon>
        <taxon>Notothenioidei</taxon>
        <taxon>Nototheniidae</taxon>
        <taxon>Dissostichus</taxon>
    </lineage>
</organism>
<keyword evidence="5" id="KW-1185">Reference proteome</keyword>
<dbReference type="Gene3D" id="1.10.506.10">
    <property type="entry name" value="GTPase Activation - p120gap, domain 1"/>
    <property type="match status" value="1"/>
</dbReference>
<dbReference type="PROSITE" id="PS50018">
    <property type="entry name" value="RAS_GTPASE_ACTIV_2"/>
    <property type="match status" value="1"/>
</dbReference>
<dbReference type="OrthoDB" id="28245at2759"/>
<dbReference type="PANTHER" id="PTHR10194">
    <property type="entry name" value="RAS GTPASE-ACTIVATING PROTEINS"/>
    <property type="match status" value="1"/>
</dbReference>
<evidence type="ECO:0000313" key="5">
    <source>
        <dbReference type="Proteomes" id="UP000518266"/>
    </source>
</evidence>
<dbReference type="Proteomes" id="UP000518266">
    <property type="component" value="Unassembled WGS sequence"/>
</dbReference>
<comment type="caution">
    <text evidence="4">The sequence shown here is derived from an EMBL/GenBank/DDBJ whole genome shotgun (WGS) entry which is preliminary data.</text>
</comment>
<evidence type="ECO:0000256" key="1">
    <source>
        <dbReference type="ARBA" id="ARBA00022468"/>
    </source>
</evidence>
<keyword evidence="2" id="KW-0597">Phosphoprotein</keyword>
<reference evidence="4 5" key="1">
    <citation type="submission" date="2020-03" db="EMBL/GenBank/DDBJ databases">
        <title>Dissostichus mawsoni Genome sequencing and assembly.</title>
        <authorList>
            <person name="Park H."/>
        </authorList>
    </citation>
    <scope>NUCLEOTIDE SEQUENCE [LARGE SCALE GENOMIC DNA]</scope>
    <source>
        <strain evidence="4">DM0001</strain>
        <tissue evidence="4">Muscle</tissue>
    </source>
</reference>
<dbReference type="InterPro" id="IPR008936">
    <property type="entry name" value="Rho_GTPase_activation_prot"/>
</dbReference>
<feature type="non-terminal residue" evidence="4">
    <location>
        <position position="1330"/>
    </location>
</feature>
<accession>A0A7J5YFJ8</accession>
<dbReference type="SUPFAM" id="SSF48371">
    <property type="entry name" value="ARM repeat"/>
    <property type="match status" value="1"/>
</dbReference>
<dbReference type="InterPro" id="IPR023152">
    <property type="entry name" value="RasGAP_CS"/>
</dbReference>
<dbReference type="PANTHER" id="PTHR10194:SF142">
    <property type="entry name" value="NEUROFIBROMIN"/>
    <property type="match status" value="1"/>
</dbReference>
<evidence type="ECO:0000256" key="2">
    <source>
        <dbReference type="ARBA" id="ARBA00022553"/>
    </source>
</evidence>
<dbReference type="EMBL" id="JAAKFY010000013">
    <property type="protein sequence ID" value="KAF3847307.1"/>
    <property type="molecule type" value="Genomic_DNA"/>
</dbReference>
<keyword evidence="1" id="KW-0343">GTPase activation</keyword>
<name>A0A7J5YFJ8_DISMA</name>
<dbReference type="Pfam" id="PF00616">
    <property type="entry name" value="RasGAP"/>
    <property type="match status" value="2"/>
</dbReference>
<dbReference type="InterPro" id="IPR001936">
    <property type="entry name" value="RasGAP_dom"/>
</dbReference>
<dbReference type="GO" id="GO:0005096">
    <property type="term" value="F:GTPase activator activity"/>
    <property type="evidence" value="ECO:0007669"/>
    <property type="project" value="UniProtKB-KW"/>
</dbReference>
<feature type="domain" description="Ras-GAP" evidence="3">
    <location>
        <begin position="1024"/>
        <end position="1282"/>
    </location>
</feature>
<dbReference type="PROSITE" id="PS00509">
    <property type="entry name" value="RAS_GTPASE_ACTIV_1"/>
    <property type="match status" value="1"/>
</dbReference>
<protein>
    <recommendedName>
        <fullName evidence="3">Ras-GAP domain-containing protein</fullName>
    </recommendedName>
</protein>
<evidence type="ECO:0000313" key="4">
    <source>
        <dbReference type="EMBL" id="KAF3847307.1"/>
    </source>
</evidence>
<dbReference type="SMART" id="SM00323">
    <property type="entry name" value="RasGAP"/>
    <property type="match status" value="1"/>
</dbReference>
<dbReference type="FunFam" id="1.10.506.10:FF:000017">
    <property type="entry name" value="Neurofibromin 1"/>
    <property type="match status" value="1"/>
</dbReference>